<dbReference type="EMBL" id="LAZR01048106">
    <property type="protein sequence ID" value="KKK92688.1"/>
    <property type="molecule type" value="Genomic_DNA"/>
</dbReference>
<accession>A0A0F8ZFZ4</accession>
<evidence type="ECO:0000313" key="1">
    <source>
        <dbReference type="EMBL" id="KKK92688.1"/>
    </source>
</evidence>
<feature type="non-terminal residue" evidence="1">
    <location>
        <position position="67"/>
    </location>
</feature>
<proteinExistence type="predicted"/>
<gene>
    <name evidence="1" type="ORF">LCGC14_2700410</name>
</gene>
<name>A0A0F8ZFZ4_9ZZZZ</name>
<organism evidence="1">
    <name type="scientific">marine sediment metagenome</name>
    <dbReference type="NCBI Taxonomy" id="412755"/>
    <lineage>
        <taxon>unclassified sequences</taxon>
        <taxon>metagenomes</taxon>
        <taxon>ecological metagenomes</taxon>
    </lineage>
</organism>
<reference evidence="1" key="1">
    <citation type="journal article" date="2015" name="Nature">
        <title>Complex archaea that bridge the gap between prokaryotes and eukaryotes.</title>
        <authorList>
            <person name="Spang A."/>
            <person name="Saw J.H."/>
            <person name="Jorgensen S.L."/>
            <person name="Zaremba-Niedzwiedzka K."/>
            <person name="Martijn J."/>
            <person name="Lind A.E."/>
            <person name="van Eijk R."/>
            <person name="Schleper C."/>
            <person name="Guy L."/>
            <person name="Ettema T.J."/>
        </authorList>
    </citation>
    <scope>NUCLEOTIDE SEQUENCE</scope>
</reference>
<protein>
    <submittedName>
        <fullName evidence="1">Uncharacterized protein</fullName>
    </submittedName>
</protein>
<sequence>MASRTPQYRRKVSQMVMVKYQGQYQCCSCIHKQVRTCKGLANGCEYYHNELTGRSFTDWDRVRTVKA</sequence>
<dbReference type="AlphaFoldDB" id="A0A0F8ZFZ4"/>
<comment type="caution">
    <text evidence="1">The sequence shown here is derived from an EMBL/GenBank/DDBJ whole genome shotgun (WGS) entry which is preliminary data.</text>
</comment>